<comment type="caution">
    <text evidence="3">The sequence shown here is derived from an EMBL/GenBank/DDBJ whole genome shotgun (WGS) entry which is preliminary data.</text>
</comment>
<dbReference type="InterPro" id="IPR011010">
    <property type="entry name" value="DNA_brk_join_enz"/>
</dbReference>
<dbReference type="InterPro" id="IPR048120">
    <property type="entry name" value="Integrase-like"/>
</dbReference>
<proteinExistence type="predicted"/>
<keyword evidence="4" id="KW-1185">Reference proteome</keyword>
<dbReference type="Proteomes" id="UP000316545">
    <property type="component" value="Unassembled WGS sequence"/>
</dbReference>
<dbReference type="AlphaFoldDB" id="A0A560EXK3"/>
<dbReference type="EMBL" id="VITO01000033">
    <property type="protein sequence ID" value="TWB14132.1"/>
    <property type="molecule type" value="Genomic_DNA"/>
</dbReference>
<dbReference type="NCBIfam" id="NF041502">
    <property type="entry name" value="integrase_1"/>
    <property type="match status" value="1"/>
</dbReference>
<dbReference type="InterPro" id="IPR013762">
    <property type="entry name" value="Integrase-like_cat_sf"/>
</dbReference>
<dbReference type="Pfam" id="PF00589">
    <property type="entry name" value="Phage_integrase"/>
    <property type="match status" value="1"/>
</dbReference>
<protein>
    <submittedName>
        <fullName evidence="3">Phage integrase family protein</fullName>
    </submittedName>
</protein>
<name>A0A560EXK3_9PROT</name>
<dbReference type="GO" id="GO:0006310">
    <property type="term" value="P:DNA recombination"/>
    <property type="evidence" value="ECO:0007669"/>
    <property type="project" value="UniProtKB-KW"/>
</dbReference>
<dbReference type="GO" id="GO:0003677">
    <property type="term" value="F:DNA binding"/>
    <property type="evidence" value="ECO:0007669"/>
    <property type="project" value="InterPro"/>
</dbReference>
<dbReference type="PROSITE" id="PS51898">
    <property type="entry name" value="TYR_RECOMBINASE"/>
    <property type="match status" value="1"/>
</dbReference>
<feature type="domain" description="Tyr recombinase" evidence="2">
    <location>
        <begin position="160"/>
        <end position="381"/>
    </location>
</feature>
<dbReference type="SUPFAM" id="SSF56349">
    <property type="entry name" value="DNA breaking-rejoining enzymes"/>
    <property type="match status" value="1"/>
</dbReference>
<gene>
    <name evidence="3" type="ORF">FBZ88_13358</name>
</gene>
<organism evidence="3 4">
    <name type="scientific">Nitrospirillum amazonense</name>
    <dbReference type="NCBI Taxonomy" id="28077"/>
    <lineage>
        <taxon>Bacteria</taxon>
        <taxon>Pseudomonadati</taxon>
        <taxon>Pseudomonadota</taxon>
        <taxon>Alphaproteobacteria</taxon>
        <taxon>Rhodospirillales</taxon>
        <taxon>Azospirillaceae</taxon>
        <taxon>Nitrospirillum</taxon>
    </lineage>
</organism>
<keyword evidence="1" id="KW-0233">DNA recombination</keyword>
<dbReference type="GO" id="GO:0015074">
    <property type="term" value="P:DNA integration"/>
    <property type="evidence" value="ECO:0007669"/>
    <property type="project" value="InterPro"/>
</dbReference>
<sequence>MNKPPVIKQSHLVKTRFGIVFDAKEDVWNIFDPCGIAQISFSRLRLLVSAEILDTIKSVIAHYLRMKSTSLSELVFDRFCGFCRFAVNDKKLTSITVSDILAYRASLSHDHEWYLGTLRGFFRTWSNLRLPGLDPEVVQVLDKVRLKGNRKGDAVRSADPNLGPFTEIELQAIIVALNNAFARDKIDLSDYILVQLFLALGARGVQLASLKVCDFSTTQASSGEVVHLVHLPRAKQHNSEHRVEFKSWKLNTDLGHLIERHCLATKRSWVHLDIAQDELPFWPNHENTNASDGLLYHSTRQDLSNRVQAVFDRLNVISERTGLPLNVTTRRFRYTLGTRAAREGLSELVIAEILDHSDIQNVGVYVEAVPEIVERIDRAMAMELAPMAQAFAGVLIDGEDQASRAGDPRSRVVTPGDLKNPVGSCGSYGFCGATAPIACYTCRNFQPWLDGPHEQVLEQLLADRQRIMEQAGDATIASINDRVIYACAEVVHLCQQRMGKAAE</sequence>
<evidence type="ECO:0000259" key="2">
    <source>
        <dbReference type="PROSITE" id="PS51898"/>
    </source>
</evidence>
<accession>A0A560EXK3</accession>
<reference evidence="3 4" key="1">
    <citation type="submission" date="2019-06" db="EMBL/GenBank/DDBJ databases">
        <title>Genomic Encyclopedia of Type Strains, Phase IV (KMG-V): Genome sequencing to study the core and pangenomes of soil and plant-associated prokaryotes.</title>
        <authorList>
            <person name="Whitman W."/>
        </authorList>
    </citation>
    <scope>NUCLEOTIDE SEQUENCE [LARGE SCALE GENOMIC DNA]</scope>
    <source>
        <strain evidence="3 4">BR 11865</strain>
    </source>
</reference>
<dbReference type="CDD" id="cd00397">
    <property type="entry name" value="DNA_BRE_C"/>
    <property type="match status" value="1"/>
</dbReference>
<dbReference type="Gene3D" id="1.10.443.10">
    <property type="entry name" value="Intergrase catalytic core"/>
    <property type="match status" value="1"/>
</dbReference>
<evidence type="ECO:0000313" key="3">
    <source>
        <dbReference type="EMBL" id="TWB14132.1"/>
    </source>
</evidence>
<evidence type="ECO:0000313" key="4">
    <source>
        <dbReference type="Proteomes" id="UP000316545"/>
    </source>
</evidence>
<dbReference type="InterPro" id="IPR002104">
    <property type="entry name" value="Integrase_catalytic"/>
</dbReference>
<evidence type="ECO:0000256" key="1">
    <source>
        <dbReference type="ARBA" id="ARBA00023172"/>
    </source>
</evidence>